<name>A0A964TED0_9FLAO</name>
<feature type="transmembrane region" description="Helical" evidence="1">
    <location>
        <begin position="60"/>
        <end position="78"/>
    </location>
</feature>
<sequence length="111" mass="11855">MNILLSIVMLLSVAGGLYLATQILTNKKPPLSAANIHGFIGLAVLIVLAIQAYSMNKLELWIALGMLIIASLGGLYLVNNQKKGELGPKSAVYIHGIFAIIAIVLTLISIW</sequence>
<feature type="transmembrane region" description="Helical" evidence="1">
    <location>
        <begin position="35"/>
        <end position="53"/>
    </location>
</feature>
<reference evidence="2" key="1">
    <citation type="submission" date="2020-01" db="EMBL/GenBank/DDBJ databases">
        <title>Muricauda ochracea sp. nov., isolated from a tidal flat of Garorim bay in Korea.</title>
        <authorList>
            <person name="Kim D."/>
            <person name="Yoo Y."/>
            <person name="Kim J.-J."/>
        </authorList>
    </citation>
    <scope>NUCLEOTIDE SEQUENCE</scope>
    <source>
        <strain evidence="2">JGD-17</strain>
    </source>
</reference>
<keyword evidence="1" id="KW-1133">Transmembrane helix</keyword>
<keyword evidence="3" id="KW-1185">Reference proteome</keyword>
<evidence type="ECO:0000313" key="3">
    <source>
        <dbReference type="Proteomes" id="UP000667650"/>
    </source>
</evidence>
<organism evidence="2 3">
    <name type="scientific">Flagellimonas ochracea</name>
    <dbReference type="NCBI Taxonomy" id="2696472"/>
    <lineage>
        <taxon>Bacteria</taxon>
        <taxon>Pseudomonadati</taxon>
        <taxon>Bacteroidota</taxon>
        <taxon>Flavobacteriia</taxon>
        <taxon>Flavobacteriales</taxon>
        <taxon>Flavobacteriaceae</taxon>
        <taxon>Flagellimonas</taxon>
    </lineage>
</organism>
<dbReference type="RefSeq" id="WP_166524799.1">
    <property type="nucleotide sequence ID" value="NZ_JAAABI010000009.1"/>
</dbReference>
<dbReference type="AlphaFoldDB" id="A0A964TED0"/>
<dbReference type="EMBL" id="JAAABI010000009">
    <property type="protein sequence ID" value="NAY93388.1"/>
    <property type="molecule type" value="Genomic_DNA"/>
</dbReference>
<proteinExistence type="predicted"/>
<protein>
    <submittedName>
        <fullName evidence="2">Uncharacterized protein</fullName>
    </submittedName>
</protein>
<dbReference type="Proteomes" id="UP000667650">
    <property type="component" value="Unassembled WGS sequence"/>
</dbReference>
<feature type="transmembrane region" description="Helical" evidence="1">
    <location>
        <begin position="90"/>
        <end position="110"/>
    </location>
</feature>
<accession>A0A964TED0</accession>
<gene>
    <name evidence="2" type="ORF">GTQ34_15870</name>
</gene>
<evidence type="ECO:0000256" key="1">
    <source>
        <dbReference type="SAM" id="Phobius"/>
    </source>
</evidence>
<comment type="caution">
    <text evidence="2">The sequence shown here is derived from an EMBL/GenBank/DDBJ whole genome shotgun (WGS) entry which is preliminary data.</text>
</comment>
<evidence type="ECO:0000313" key="2">
    <source>
        <dbReference type="EMBL" id="NAY93388.1"/>
    </source>
</evidence>
<keyword evidence="1" id="KW-0472">Membrane</keyword>
<keyword evidence="1" id="KW-0812">Transmembrane</keyword>